<evidence type="ECO:0000259" key="6">
    <source>
        <dbReference type="Pfam" id="PF13456"/>
    </source>
</evidence>
<evidence type="ECO:0000256" key="2">
    <source>
        <dbReference type="ARBA" id="ARBA00022723"/>
    </source>
</evidence>
<evidence type="ECO:0000256" key="4">
    <source>
        <dbReference type="ARBA" id="ARBA00023239"/>
    </source>
</evidence>
<evidence type="ECO:0000313" key="7">
    <source>
        <dbReference type="EnsemblPlants" id="QL05p077796:mrna"/>
    </source>
</evidence>
<dbReference type="GO" id="GO:0010333">
    <property type="term" value="F:terpene synthase activity"/>
    <property type="evidence" value="ECO:0007669"/>
    <property type="project" value="InterPro"/>
</dbReference>
<keyword evidence="3" id="KW-0460">Magnesium</keyword>
<gene>
    <name evidence="7" type="primary">LOC115991191</name>
</gene>
<dbReference type="EnsemblPlants" id="QL05p077796:mrna">
    <property type="protein sequence ID" value="QL05p077796:mrna"/>
    <property type="gene ID" value="QL05p077796"/>
</dbReference>
<dbReference type="RefSeq" id="XP_030970797.1">
    <property type="nucleotide sequence ID" value="XM_031114937.1"/>
</dbReference>
<dbReference type="KEGG" id="qlo:115991191"/>
<dbReference type="Pfam" id="PF13456">
    <property type="entry name" value="RVT_3"/>
    <property type="match status" value="1"/>
</dbReference>
<dbReference type="PANTHER" id="PTHR31225">
    <property type="entry name" value="OS04G0344100 PROTEIN-RELATED"/>
    <property type="match status" value="1"/>
</dbReference>
<organism evidence="7 8">
    <name type="scientific">Quercus lobata</name>
    <name type="common">Valley oak</name>
    <dbReference type="NCBI Taxonomy" id="97700"/>
    <lineage>
        <taxon>Eukaryota</taxon>
        <taxon>Viridiplantae</taxon>
        <taxon>Streptophyta</taxon>
        <taxon>Embryophyta</taxon>
        <taxon>Tracheophyta</taxon>
        <taxon>Spermatophyta</taxon>
        <taxon>Magnoliopsida</taxon>
        <taxon>eudicotyledons</taxon>
        <taxon>Gunneridae</taxon>
        <taxon>Pentapetalae</taxon>
        <taxon>rosids</taxon>
        <taxon>fabids</taxon>
        <taxon>Fagales</taxon>
        <taxon>Fagaceae</taxon>
        <taxon>Quercus</taxon>
    </lineage>
</organism>
<dbReference type="InterPro" id="IPR008949">
    <property type="entry name" value="Isoprenoid_synthase_dom_sf"/>
</dbReference>
<dbReference type="PANTHER" id="PTHR31225:SF0">
    <property type="entry name" value="S-(+)-LINALOOL SYNTHASE, CHLOROPLASTIC"/>
    <property type="match status" value="1"/>
</dbReference>
<reference evidence="7" key="2">
    <citation type="submission" date="2021-01" db="UniProtKB">
        <authorList>
            <consortium name="EnsemblPlants"/>
        </authorList>
    </citation>
    <scope>IDENTIFICATION</scope>
</reference>
<sequence>MGIGLQGLQEPWVALSAELWALKDGLLLAQQWGISSHSVELDAEIIIGMIINSYNNQEELAEVDFKMAQIIHEQGILQLFKWEFAATKQLLDYYLKICFIALRWARLCNAFLLEAQWFASGNLSKAEEYLKNALVSTGLHVVPVHMFFLLGQGIVKETVNLLDNSPSIQKQLLGYGMTLEVPRIKIDLMDPTLSATGKNIKASVEDAQRNVIKMISNTWKQLNKDCFTPYLFPASFIKASLNTARMVPMIYSYDNNPFPNSKS</sequence>
<evidence type="ECO:0000256" key="1">
    <source>
        <dbReference type="ARBA" id="ARBA00001946"/>
    </source>
</evidence>
<dbReference type="GeneID" id="115991191"/>
<feature type="domain" description="RNase H type-1" evidence="6">
    <location>
        <begin position="15"/>
        <end position="63"/>
    </location>
</feature>
<keyword evidence="8" id="KW-1185">Reference proteome</keyword>
<proteinExistence type="predicted"/>
<dbReference type="GO" id="GO:0016114">
    <property type="term" value="P:terpenoid biosynthetic process"/>
    <property type="evidence" value="ECO:0007669"/>
    <property type="project" value="InterPro"/>
</dbReference>
<dbReference type="EMBL" id="LRBV02000005">
    <property type="status" value="NOT_ANNOTATED_CDS"/>
    <property type="molecule type" value="Genomic_DNA"/>
</dbReference>
<dbReference type="InterPro" id="IPR005630">
    <property type="entry name" value="Terpene_synthase_metal-bd"/>
</dbReference>
<dbReference type="InterPro" id="IPR002156">
    <property type="entry name" value="RNaseH_domain"/>
</dbReference>
<dbReference type="GO" id="GO:0004523">
    <property type="term" value="F:RNA-DNA hybrid ribonuclease activity"/>
    <property type="evidence" value="ECO:0007669"/>
    <property type="project" value="InterPro"/>
</dbReference>
<evidence type="ECO:0000256" key="3">
    <source>
        <dbReference type="ARBA" id="ARBA00022842"/>
    </source>
</evidence>
<accession>A0A7N2LSD0</accession>
<dbReference type="Gene3D" id="1.10.600.10">
    <property type="entry name" value="Farnesyl Diphosphate Synthase"/>
    <property type="match status" value="2"/>
</dbReference>
<feature type="domain" description="Terpene synthase metal-binding" evidence="5">
    <location>
        <begin position="102"/>
        <end position="170"/>
    </location>
</feature>
<dbReference type="AlphaFoldDB" id="A0A7N2LSD0"/>
<dbReference type="InParanoid" id="A0A7N2LSD0"/>
<comment type="cofactor">
    <cofactor evidence="1">
        <name>Mg(2+)</name>
        <dbReference type="ChEBI" id="CHEBI:18420"/>
    </cofactor>
</comment>
<protein>
    <submittedName>
        <fullName evidence="7">Uncharacterized protein</fullName>
    </submittedName>
</protein>
<dbReference type="GO" id="GO:0003676">
    <property type="term" value="F:nucleic acid binding"/>
    <property type="evidence" value="ECO:0007669"/>
    <property type="project" value="InterPro"/>
</dbReference>
<dbReference type="Proteomes" id="UP000594261">
    <property type="component" value="Chromosome 5"/>
</dbReference>
<dbReference type="GO" id="GO:0000287">
    <property type="term" value="F:magnesium ion binding"/>
    <property type="evidence" value="ECO:0007669"/>
    <property type="project" value="InterPro"/>
</dbReference>
<dbReference type="Gramene" id="QL05p077796:mrna">
    <property type="protein sequence ID" value="QL05p077796:mrna"/>
    <property type="gene ID" value="QL05p077796"/>
</dbReference>
<name>A0A7N2LSD0_QUELO</name>
<evidence type="ECO:0000313" key="8">
    <source>
        <dbReference type="Proteomes" id="UP000594261"/>
    </source>
</evidence>
<keyword evidence="2" id="KW-0479">Metal-binding</keyword>
<dbReference type="SUPFAM" id="SSF48576">
    <property type="entry name" value="Terpenoid synthases"/>
    <property type="match status" value="1"/>
</dbReference>
<evidence type="ECO:0000259" key="5">
    <source>
        <dbReference type="Pfam" id="PF03936"/>
    </source>
</evidence>
<dbReference type="Pfam" id="PF03936">
    <property type="entry name" value="Terpene_synth_C"/>
    <property type="match status" value="1"/>
</dbReference>
<dbReference type="OrthoDB" id="1262678at2759"/>
<reference evidence="7 8" key="1">
    <citation type="journal article" date="2016" name="G3 (Bethesda)">
        <title>First Draft Assembly and Annotation of the Genome of a California Endemic Oak Quercus lobata Nee (Fagaceae).</title>
        <authorList>
            <person name="Sork V.L."/>
            <person name="Fitz-Gibbon S.T."/>
            <person name="Puiu D."/>
            <person name="Crepeau M."/>
            <person name="Gugger P.F."/>
            <person name="Sherman R."/>
            <person name="Stevens K."/>
            <person name="Langley C.H."/>
            <person name="Pellegrini M."/>
            <person name="Salzberg S.L."/>
        </authorList>
    </citation>
    <scope>NUCLEOTIDE SEQUENCE [LARGE SCALE GENOMIC DNA]</scope>
    <source>
        <strain evidence="7 8">cv. SW786</strain>
    </source>
</reference>
<keyword evidence="4" id="KW-0456">Lyase</keyword>
<dbReference type="InterPro" id="IPR050148">
    <property type="entry name" value="Terpene_synthase-like"/>
</dbReference>